<dbReference type="PANTHER" id="PTHR43142:SF8">
    <property type="entry name" value="CARBOXYLIC ESTER HYDROLASE"/>
    <property type="match status" value="1"/>
</dbReference>
<keyword evidence="3" id="KW-1185">Reference proteome</keyword>
<dbReference type="InterPro" id="IPR029058">
    <property type="entry name" value="AB_hydrolase_fold"/>
</dbReference>
<feature type="domain" description="Carboxylesterase type B" evidence="1">
    <location>
        <begin position="10"/>
        <end position="506"/>
    </location>
</feature>
<dbReference type="Gene3D" id="3.40.50.1820">
    <property type="entry name" value="alpha/beta hydrolase"/>
    <property type="match status" value="1"/>
</dbReference>
<name>A0ABP0E526_9ASCO</name>
<evidence type="ECO:0000313" key="2">
    <source>
        <dbReference type="EMBL" id="CAK7891798.1"/>
    </source>
</evidence>
<dbReference type="PANTHER" id="PTHR43142">
    <property type="entry name" value="CARBOXYLIC ESTER HYDROLASE"/>
    <property type="match status" value="1"/>
</dbReference>
<dbReference type="InterPro" id="IPR002018">
    <property type="entry name" value="CarbesteraseB"/>
</dbReference>
<accession>A0ABP0E526</accession>
<protein>
    <recommendedName>
        <fullName evidence="1">Carboxylesterase type B domain-containing protein</fullName>
    </recommendedName>
</protein>
<sequence>MTLPKNSVSHTINTPLGVLNGISSIDPVSDKIKNHRFAKIPYAQPFSQHNRWKRPVKLPSNYDYSGNYYEMGLKAPQSSIEDEKLSSICAPGDADENINYLNIWIPASKDKPVDGWPVFIYIHGGFLKYGSPGRFPDPKELQSHDFLGKYIIVSIGYRLNILGFLNSTELLSVDSECSNLGFWDQRLAIEWVYDNIKYFEGNNSKITVGGLSAGSYSTFFQLAYELYHPEVTQVIKQVVQFSNAFAMQPKTISEVNKQYYDVLDNLGISRNLSPELQLQQLREQDVNTLVSIIPKLKYHTFRAVTDNNFVAESLLSDLVNGQFSQLLMKRKPGFRMVIGEVANEPYLYSLLDTPIDEMDLKLQLENYYPARTVQSLIDLYPKIPQSLPEAEYREQLQHLFGRIVADSQIYASTRGFIHWLVENGYPKENIFRYRVGYRQKRLDKSVDPKLGAIHGSDLAVWFSVRSSSECEKNIIESFLRPFNKILNFEDQKSIEWGTLSEKEYRFISPGGEVNIVSDADWDWGVHVSNTLYLAQSS</sequence>
<dbReference type="SUPFAM" id="SSF53474">
    <property type="entry name" value="alpha/beta-Hydrolases"/>
    <property type="match status" value="1"/>
</dbReference>
<dbReference type="Pfam" id="PF00135">
    <property type="entry name" value="COesterase"/>
    <property type="match status" value="1"/>
</dbReference>
<proteinExistence type="predicted"/>
<evidence type="ECO:0000313" key="3">
    <source>
        <dbReference type="Proteomes" id="UP001497600"/>
    </source>
</evidence>
<gene>
    <name evidence="2" type="ORF">CAAN4_A00144</name>
</gene>
<dbReference type="EMBL" id="OZ004253">
    <property type="protein sequence ID" value="CAK7891798.1"/>
    <property type="molecule type" value="Genomic_DNA"/>
</dbReference>
<organism evidence="2 3">
    <name type="scientific">[Candida] anglica</name>
    <dbReference type="NCBI Taxonomy" id="148631"/>
    <lineage>
        <taxon>Eukaryota</taxon>
        <taxon>Fungi</taxon>
        <taxon>Dikarya</taxon>
        <taxon>Ascomycota</taxon>
        <taxon>Saccharomycotina</taxon>
        <taxon>Pichiomycetes</taxon>
        <taxon>Debaryomycetaceae</taxon>
        <taxon>Kurtzmaniella</taxon>
    </lineage>
</organism>
<reference evidence="2 3" key="1">
    <citation type="submission" date="2024-01" db="EMBL/GenBank/DDBJ databases">
        <authorList>
            <consortium name="Genoscope - CEA"/>
            <person name="William W."/>
        </authorList>
    </citation>
    <scope>NUCLEOTIDE SEQUENCE [LARGE SCALE GENOMIC DNA]</scope>
    <source>
        <strain evidence="2 3">29B2s-10</strain>
    </source>
</reference>
<dbReference type="Proteomes" id="UP001497600">
    <property type="component" value="Chromosome A"/>
</dbReference>
<evidence type="ECO:0000259" key="1">
    <source>
        <dbReference type="Pfam" id="PF00135"/>
    </source>
</evidence>